<evidence type="ECO:0000313" key="3">
    <source>
        <dbReference type="Proteomes" id="UP000324091"/>
    </source>
</evidence>
<comment type="caution">
    <text evidence="2">The sequence shown here is derived from an EMBL/GenBank/DDBJ whole genome shotgun (WGS) entry which is preliminary data.</text>
</comment>
<reference evidence="2 3" key="1">
    <citation type="submission" date="2019-04" db="EMBL/GenBank/DDBJ databases">
        <title>Chromosome genome assembly for Takifugu flavidus.</title>
        <authorList>
            <person name="Xiao S."/>
        </authorList>
    </citation>
    <scope>NUCLEOTIDE SEQUENCE [LARGE SCALE GENOMIC DNA]</scope>
    <source>
        <strain evidence="2">HTHZ2018</strain>
        <tissue evidence="2">Muscle</tissue>
    </source>
</reference>
<dbReference type="Proteomes" id="UP000324091">
    <property type="component" value="Chromosome 9"/>
</dbReference>
<accession>A0A5C6MJP1</accession>
<dbReference type="AlphaFoldDB" id="A0A5C6MJP1"/>
<protein>
    <submittedName>
        <fullName evidence="2">Uncharacterized protein</fullName>
    </submittedName>
</protein>
<name>A0A5C6MJP1_9TELE</name>
<feature type="region of interest" description="Disordered" evidence="1">
    <location>
        <begin position="1"/>
        <end position="21"/>
    </location>
</feature>
<keyword evidence="3" id="KW-1185">Reference proteome</keyword>
<organism evidence="2 3">
    <name type="scientific">Takifugu flavidus</name>
    <name type="common">sansaifugu</name>
    <dbReference type="NCBI Taxonomy" id="433684"/>
    <lineage>
        <taxon>Eukaryota</taxon>
        <taxon>Metazoa</taxon>
        <taxon>Chordata</taxon>
        <taxon>Craniata</taxon>
        <taxon>Vertebrata</taxon>
        <taxon>Euteleostomi</taxon>
        <taxon>Actinopterygii</taxon>
        <taxon>Neopterygii</taxon>
        <taxon>Teleostei</taxon>
        <taxon>Neoteleostei</taxon>
        <taxon>Acanthomorphata</taxon>
        <taxon>Eupercaria</taxon>
        <taxon>Tetraodontiformes</taxon>
        <taxon>Tetradontoidea</taxon>
        <taxon>Tetraodontidae</taxon>
        <taxon>Takifugu</taxon>
    </lineage>
</organism>
<sequence>MDGPSELRMRHLTIGEPGPRMDQSRVWQVGLERSGTAVGVRRGADGRQLSAPADSCLMTGTLPGQDSLCTSVVQRLHLHITVQVPISPVPPLAPAPGLHARSISAARGCSPR</sequence>
<evidence type="ECO:0000313" key="2">
    <source>
        <dbReference type="EMBL" id="TWW54999.1"/>
    </source>
</evidence>
<dbReference type="EMBL" id="RHFK02000022">
    <property type="protein sequence ID" value="TWW54999.1"/>
    <property type="molecule type" value="Genomic_DNA"/>
</dbReference>
<proteinExistence type="predicted"/>
<gene>
    <name evidence="2" type="ORF">D4764_09G0000480</name>
</gene>
<evidence type="ECO:0000256" key="1">
    <source>
        <dbReference type="SAM" id="MobiDB-lite"/>
    </source>
</evidence>